<name>A0ACC2UK49_9FUNG</name>
<sequence>MLEKVKPVLDTSYKPYVSDGNQEEDKEPKFYQTNEGQLVLKKVSAFYNKVPMPCKPVTNQDPSSSDPTKPAQKCIPDIKRIILLKLICESGDYKAAAAIVEVDPKYASKTFHKFINTGRVFAAEKSLCVSTMLTKEHKWAICQWINWDCHCCNLTNEDSVFGIGEDNSPIERTE</sequence>
<evidence type="ECO:0000313" key="2">
    <source>
        <dbReference type="Proteomes" id="UP001165960"/>
    </source>
</evidence>
<accession>A0ACC2UK49</accession>
<keyword evidence="2" id="KW-1185">Reference proteome</keyword>
<proteinExistence type="predicted"/>
<organism evidence="1 2">
    <name type="scientific">Entomophthora muscae</name>
    <dbReference type="NCBI Taxonomy" id="34485"/>
    <lineage>
        <taxon>Eukaryota</taxon>
        <taxon>Fungi</taxon>
        <taxon>Fungi incertae sedis</taxon>
        <taxon>Zoopagomycota</taxon>
        <taxon>Entomophthoromycotina</taxon>
        <taxon>Entomophthoromycetes</taxon>
        <taxon>Entomophthorales</taxon>
        <taxon>Entomophthoraceae</taxon>
        <taxon>Entomophthora</taxon>
    </lineage>
</organism>
<protein>
    <submittedName>
        <fullName evidence="1">Uncharacterized protein</fullName>
    </submittedName>
</protein>
<comment type="caution">
    <text evidence="1">The sequence shown here is derived from an EMBL/GenBank/DDBJ whole genome shotgun (WGS) entry which is preliminary data.</text>
</comment>
<evidence type="ECO:0000313" key="1">
    <source>
        <dbReference type="EMBL" id="KAJ9087413.1"/>
    </source>
</evidence>
<dbReference type="Proteomes" id="UP001165960">
    <property type="component" value="Unassembled WGS sequence"/>
</dbReference>
<dbReference type="EMBL" id="QTSX02000267">
    <property type="protein sequence ID" value="KAJ9087413.1"/>
    <property type="molecule type" value="Genomic_DNA"/>
</dbReference>
<reference evidence="1" key="1">
    <citation type="submission" date="2022-04" db="EMBL/GenBank/DDBJ databases">
        <title>Genome of the entomopathogenic fungus Entomophthora muscae.</title>
        <authorList>
            <person name="Elya C."/>
            <person name="Lovett B.R."/>
            <person name="Lee E."/>
            <person name="Macias A.M."/>
            <person name="Hajek A.E."/>
            <person name="De Bivort B.L."/>
            <person name="Kasson M.T."/>
            <person name="De Fine Licht H.H."/>
            <person name="Stajich J.E."/>
        </authorList>
    </citation>
    <scope>NUCLEOTIDE SEQUENCE</scope>
    <source>
        <strain evidence="1">Berkeley</strain>
    </source>
</reference>
<gene>
    <name evidence="1" type="ORF">DSO57_1033606</name>
</gene>